<dbReference type="PANTHER" id="PTHR42200">
    <property type="entry name" value="ARCHAEAL FLAGELLA-RELATED PROTEIN F-RELATED"/>
    <property type="match status" value="1"/>
</dbReference>
<keyword evidence="1" id="KW-0966">Cell projection</keyword>
<dbReference type="RefSeq" id="WP_089789907.1">
    <property type="nucleotide sequence ID" value="NZ_FOKW01000016.1"/>
</dbReference>
<dbReference type="GO" id="GO:0097588">
    <property type="term" value="P:archaeal or bacterial-type flagellum-dependent cell motility"/>
    <property type="evidence" value="ECO:0007669"/>
    <property type="project" value="InterPro"/>
</dbReference>
<protein>
    <submittedName>
        <fullName evidence="1">Flagellar protein FlaG</fullName>
    </submittedName>
</protein>
<dbReference type="GO" id="GO:0005198">
    <property type="term" value="F:structural molecule activity"/>
    <property type="evidence" value="ECO:0007669"/>
    <property type="project" value="InterPro"/>
</dbReference>
<accession>A0A1I1LFC9</accession>
<keyword evidence="1" id="KW-0969">Cilium</keyword>
<proteinExistence type="predicted"/>
<dbReference type="OrthoDB" id="183655at2157"/>
<keyword evidence="1" id="KW-0282">Flagellum</keyword>
<evidence type="ECO:0000313" key="1">
    <source>
        <dbReference type="EMBL" id="SFC71824.1"/>
    </source>
</evidence>
<dbReference type="EMBL" id="FOKW01000016">
    <property type="protein sequence ID" value="SFC71824.1"/>
    <property type="molecule type" value="Genomic_DNA"/>
</dbReference>
<dbReference type="InterPro" id="IPR002774">
    <property type="entry name" value="Flagellin_arc-type"/>
</dbReference>
<keyword evidence="2" id="KW-1185">Reference proteome</keyword>
<name>A0A1I1LFC9_NATHA</name>
<gene>
    <name evidence="1" type="ORF">SAMN05444422_11645</name>
</gene>
<reference evidence="2" key="1">
    <citation type="submission" date="2016-10" db="EMBL/GenBank/DDBJ databases">
        <authorList>
            <person name="Varghese N."/>
            <person name="Submissions S."/>
        </authorList>
    </citation>
    <scope>NUCLEOTIDE SEQUENCE [LARGE SCALE GENOMIC DNA]</scope>
    <source>
        <strain evidence="2">DSM 13078</strain>
    </source>
</reference>
<organism evidence="1 2">
    <name type="scientific">Natronobacterium haloterrestre</name>
    <name type="common">Halobiforma haloterrestris</name>
    <dbReference type="NCBI Taxonomy" id="148448"/>
    <lineage>
        <taxon>Archaea</taxon>
        <taxon>Methanobacteriati</taxon>
        <taxon>Methanobacteriota</taxon>
        <taxon>Stenosarchaea group</taxon>
        <taxon>Halobacteria</taxon>
        <taxon>Halobacteriales</taxon>
        <taxon>Natrialbaceae</taxon>
        <taxon>Natronobacterium</taxon>
    </lineage>
</organism>
<sequence length="157" mass="16601">MSSVTATHLIMFVASLVVASAVAGTVIMEVTEVGSSIETRGSAVAEEIDTEIEIISDETKPNAMVEEDADGNVVAITVLVKNIGDESIDAYPGAVDALVDGSYTNVQRVERVDSDTGNWGPNGVVEIEIDTTDREISGDTEVAIIVNGNEDAIDFYY</sequence>
<dbReference type="AlphaFoldDB" id="A0A1I1LFC9"/>
<dbReference type="PANTHER" id="PTHR42200:SF2">
    <property type="entry name" value="ARCHAEAL FLAGELLA-RELATED PROTEIN F"/>
    <property type="match status" value="1"/>
</dbReference>
<evidence type="ECO:0000313" key="2">
    <source>
        <dbReference type="Proteomes" id="UP000199161"/>
    </source>
</evidence>
<dbReference type="Pfam" id="PF01917">
    <property type="entry name" value="Flagellin_arch-type"/>
    <property type="match status" value="1"/>
</dbReference>
<dbReference type="Proteomes" id="UP000199161">
    <property type="component" value="Unassembled WGS sequence"/>
</dbReference>